<feature type="non-terminal residue" evidence="5">
    <location>
        <position position="1"/>
    </location>
</feature>
<gene>
    <name evidence="5" type="ORF">METZ01_LOCUS210535</name>
</gene>
<evidence type="ECO:0000256" key="1">
    <source>
        <dbReference type="ARBA" id="ARBA00001964"/>
    </source>
</evidence>
<evidence type="ECO:0000313" key="5">
    <source>
        <dbReference type="EMBL" id="SVB57681.1"/>
    </source>
</evidence>
<feature type="domain" description="Pyruvate dehydrogenase E1 component middle" evidence="4">
    <location>
        <begin position="488"/>
        <end position="537"/>
    </location>
</feature>
<organism evidence="5">
    <name type="scientific">marine metagenome</name>
    <dbReference type="NCBI Taxonomy" id="408172"/>
    <lineage>
        <taxon>unclassified sequences</taxon>
        <taxon>metagenomes</taxon>
        <taxon>ecological metagenomes</taxon>
    </lineage>
</organism>
<evidence type="ECO:0000259" key="3">
    <source>
        <dbReference type="Pfam" id="PF00456"/>
    </source>
</evidence>
<accession>A0A382F6D8</accession>
<dbReference type="InterPro" id="IPR041621">
    <property type="entry name" value="PDH_E1_M"/>
</dbReference>
<dbReference type="Gene3D" id="3.40.50.970">
    <property type="match status" value="2"/>
</dbReference>
<evidence type="ECO:0000259" key="4">
    <source>
        <dbReference type="Pfam" id="PF17831"/>
    </source>
</evidence>
<dbReference type="PANTHER" id="PTHR43825">
    <property type="entry name" value="PYRUVATE DEHYDROGENASE E1 COMPONENT"/>
    <property type="match status" value="1"/>
</dbReference>
<dbReference type="Pfam" id="PF17831">
    <property type="entry name" value="PDH_E1_M"/>
    <property type="match status" value="1"/>
</dbReference>
<dbReference type="AlphaFoldDB" id="A0A382F6D8"/>
<dbReference type="PANTHER" id="PTHR43825:SF3">
    <property type="entry name" value="PYRUVATE DEHYDROGENASE E1 COMPONENT"/>
    <property type="match status" value="1"/>
</dbReference>
<proteinExistence type="predicted"/>
<dbReference type="Pfam" id="PF00456">
    <property type="entry name" value="Transketolase_N"/>
    <property type="match status" value="1"/>
</dbReference>
<evidence type="ECO:0000256" key="2">
    <source>
        <dbReference type="ARBA" id="ARBA00023052"/>
    </source>
</evidence>
<dbReference type="InterPro" id="IPR029061">
    <property type="entry name" value="THDP-binding"/>
</dbReference>
<dbReference type="InterPro" id="IPR005474">
    <property type="entry name" value="Transketolase_N"/>
</dbReference>
<protein>
    <submittedName>
        <fullName evidence="5">Uncharacterized protein</fullName>
    </submittedName>
</protein>
<sequence>FYFSFIYISMKKDNQDIDPQETKEWIESVEDILNDSGQERLRFLLEKSIEHAELHGTRLPFSSVTPFINTIQPQEQKQFPGDRAIERRIKSLIRWNAMAMVVRANKKSPGIGGHISTYASSATLLEVAFNHFLKGPNHPKGADLVYFQGHASPGIYARAFIEGRLTEKHLENFRRELASEGGLSSYPHPWLMPDFWQFATVSMGLGPLMAIYQARFMNYLIDRGIMPNTGRKIWAFLGDGEMDEPEAMGSLTMATREQLDNLIFVINCNLQRLDGPVRGNGKIIQELEGAFRGAGWNVIKVIWGDDWDRLIENDISGLLLKRMEEVVDGEMLKYIVEGGEYIRRNFFGKYVELEELVKDYTDKELHDLRAGGHDPEKMYAAYYEATRHKGQPTVILARTIKGYGLGEAGEGRNITHQQKKLNEKELLYFRDRFEVPLSNSQASNAPFYRFKKGSREQKYIIKKRENLGGFLPSRKRRTNTFSMPDIAIFKELISGMEGREVSTTMVFVRLLTLLCKDKAIGKHVVPIIPDEARTFGM</sequence>
<dbReference type="EMBL" id="UINC01047866">
    <property type="protein sequence ID" value="SVB57681.1"/>
    <property type="molecule type" value="Genomic_DNA"/>
</dbReference>
<name>A0A382F6D8_9ZZZZ</name>
<dbReference type="SUPFAM" id="SSF52518">
    <property type="entry name" value="Thiamin diphosphate-binding fold (THDP-binding)"/>
    <property type="match status" value="2"/>
</dbReference>
<comment type="cofactor">
    <cofactor evidence="1">
        <name>thiamine diphosphate</name>
        <dbReference type="ChEBI" id="CHEBI:58937"/>
    </cofactor>
</comment>
<dbReference type="InterPro" id="IPR051157">
    <property type="entry name" value="PDH/Transketolase"/>
</dbReference>
<dbReference type="FunFam" id="3.40.50.970:FF:000011">
    <property type="entry name" value="Pyruvate dehydrogenase E1 component"/>
    <property type="match status" value="1"/>
</dbReference>
<dbReference type="CDD" id="cd02017">
    <property type="entry name" value="TPP_E1_EcPDC_like"/>
    <property type="match status" value="1"/>
</dbReference>
<feature type="non-terminal residue" evidence="5">
    <location>
        <position position="537"/>
    </location>
</feature>
<dbReference type="InterPro" id="IPR035807">
    <property type="entry name" value="PDC_E1_N"/>
</dbReference>
<keyword evidence="2" id="KW-0786">Thiamine pyrophosphate</keyword>
<feature type="domain" description="Transketolase N-terminal" evidence="3">
    <location>
        <begin position="87"/>
        <end position="309"/>
    </location>
</feature>
<reference evidence="5" key="1">
    <citation type="submission" date="2018-05" db="EMBL/GenBank/DDBJ databases">
        <authorList>
            <person name="Lanie J.A."/>
            <person name="Ng W.-L."/>
            <person name="Kazmierczak K.M."/>
            <person name="Andrzejewski T.M."/>
            <person name="Davidsen T.M."/>
            <person name="Wayne K.J."/>
            <person name="Tettelin H."/>
            <person name="Glass J.I."/>
            <person name="Rusch D."/>
            <person name="Podicherti R."/>
            <person name="Tsui H.-C.T."/>
            <person name="Winkler M.E."/>
        </authorList>
    </citation>
    <scope>NUCLEOTIDE SEQUENCE</scope>
</reference>